<name>S8C9S8_9LAMI</name>
<organism evidence="1 2">
    <name type="scientific">Genlisea aurea</name>
    <dbReference type="NCBI Taxonomy" id="192259"/>
    <lineage>
        <taxon>Eukaryota</taxon>
        <taxon>Viridiplantae</taxon>
        <taxon>Streptophyta</taxon>
        <taxon>Embryophyta</taxon>
        <taxon>Tracheophyta</taxon>
        <taxon>Spermatophyta</taxon>
        <taxon>Magnoliopsida</taxon>
        <taxon>eudicotyledons</taxon>
        <taxon>Gunneridae</taxon>
        <taxon>Pentapetalae</taxon>
        <taxon>asterids</taxon>
        <taxon>lamiids</taxon>
        <taxon>Lamiales</taxon>
        <taxon>Lentibulariaceae</taxon>
        <taxon>Genlisea</taxon>
    </lineage>
</organism>
<reference evidence="1 2" key="1">
    <citation type="journal article" date="2013" name="BMC Genomics">
        <title>The miniature genome of a carnivorous plant Genlisea aurea contains a low number of genes and short non-coding sequences.</title>
        <authorList>
            <person name="Leushkin E.V."/>
            <person name="Sutormin R.A."/>
            <person name="Nabieva E.R."/>
            <person name="Penin A.A."/>
            <person name="Kondrashov A.S."/>
            <person name="Logacheva M.D."/>
        </authorList>
    </citation>
    <scope>NUCLEOTIDE SEQUENCE [LARGE SCALE GENOMIC DNA]</scope>
</reference>
<keyword evidence="2" id="KW-1185">Reference proteome</keyword>
<protein>
    <submittedName>
        <fullName evidence="1">Uncharacterized protein</fullName>
    </submittedName>
</protein>
<gene>
    <name evidence="1" type="ORF">M569_13679</name>
</gene>
<dbReference type="Proteomes" id="UP000015453">
    <property type="component" value="Unassembled WGS sequence"/>
</dbReference>
<sequence length="51" mass="5299">MAGSILCESWAVLGAINPALRMPAVASWSTNLSATKPALRMPAFATRAAIL</sequence>
<evidence type="ECO:0000313" key="1">
    <source>
        <dbReference type="EMBL" id="EPS61121.1"/>
    </source>
</evidence>
<comment type="caution">
    <text evidence="1">The sequence shown here is derived from an EMBL/GenBank/DDBJ whole genome shotgun (WGS) entry which is preliminary data.</text>
</comment>
<accession>S8C9S8</accession>
<dbReference type="AlphaFoldDB" id="S8C9S8"/>
<feature type="non-terminal residue" evidence="1">
    <location>
        <position position="51"/>
    </location>
</feature>
<proteinExistence type="predicted"/>
<dbReference type="EMBL" id="AUSU01007066">
    <property type="protein sequence ID" value="EPS61121.1"/>
    <property type="molecule type" value="Genomic_DNA"/>
</dbReference>
<evidence type="ECO:0000313" key="2">
    <source>
        <dbReference type="Proteomes" id="UP000015453"/>
    </source>
</evidence>